<gene>
    <name evidence="9" type="ORF">PMAYCL1PPCAC_29449</name>
</gene>
<feature type="domain" description="Protein kinase" evidence="8">
    <location>
        <begin position="1"/>
        <end position="294"/>
    </location>
</feature>
<dbReference type="GO" id="GO:0007165">
    <property type="term" value="P:signal transduction"/>
    <property type="evidence" value="ECO:0007669"/>
    <property type="project" value="TreeGrafter"/>
</dbReference>
<dbReference type="AlphaFoldDB" id="A0AAN5DA19"/>
<feature type="compositionally biased region" description="Low complexity" evidence="7">
    <location>
        <begin position="342"/>
        <end position="351"/>
    </location>
</feature>
<evidence type="ECO:0000313" key="9">
    <source>
        <dbReference type="EMBL" id="GMR59254.1"/>
    </source>
</evidence>
<comment type="similarity">
    <text evidence="1">Belongs to the protein kinase superfamily. CMGC Ser/Thr protein kinase family. GSK-3 subfamily.</text>
</comment>
<keyword evidence="2" id="KW-0723">Serine/threonine-protein kinase</keyword>
<evidence type="ECO:0000256" key="1">
    <source>
        <dbReference type="ARBA" id="ARBA00005527"/>
    </source>
</evidence>
<name>A0AAN5DA19_9BILA</name>
<dbReference type="Gene3D" id="1.10.510.10">
    <property type="entry name" value="Transferase(Phosphotransferase) domain 1"/>
    <property type="match status" value="1"/>
</dbReference>
<dbReference type="GO" id="GO:0070507">
    <property type="term" value="P:regulation of microtubule cytoskeleton organization"/>
    <property type="evidence" value="ECO:0007669"/>
    <property type="project" value="TreeGrafter"/>
</dbReference>
<dbReference type="GO" id="GO:0030424">
    <property type="term" value="C:axon"/>
    <property type="evidence" value="ECO:0007669"/>
    <property type="project" value="TreeGrafter"/>
</dbReference>
<evidence type="ECO:0000256" key="3">
    <source>
        <dbReference type="ARBA" id="ARBA00022679"/>
    </source>
</evidence>
<dbReference type="Pfam" id="PF00069">
    <property type="entry name" value="Pkinase"/>
    <property type="match status" value="1"/>
</dbReference>
<dbReference type="InterPro" id="IPR000719">
    <property type="entry name" value="Prot_kinase_dom"/>
</dbReference>
<dbReference type="GO" id="GO:0030154">
    <property type="term" value="P:cell differentiation"/>
    <property type="evidence" value="ECO:0007669"/>
    <property type="project" value="TreeGrafter"/>
</dbReference>
<feature type="compositionally biased region" description="Acidic residues" evidence="7">
    <location>
        <begin position="373"/>
        <end position="382"/>
    </location>
</feature>
<evidence type="ECO:0000256" key="5">
    <source>
        <dbReference type="ARBA" id="ARBA00022777"/>
    </source>
</evidence>
<dbReference type="GO" id="GO:0005829">
    <property type="term" value="C:cytosol"/>
    <property type="evidence" value="ECO:0007669"/>
    <property type="project" value="TreeGrafter"/>
</dbReference>
<keyword evidence="5" id="KW-0418">Kinase</keyword>
<accession>A0AAN5DA19</accession>
<evidence type="ECO:0000259" key="8">
    <source>
        <dbReference type="PROSITE" id="PS50011"/>
    </source>
</evidence>
<dbReference type="FunFam" id="1.10.510.10:FF:000624">
    <property type="entry name" value="Mitogen-activated protein kinase"/>
    <property type="match status" value="1"/>
</dbReference>
<dbReference type="PROSITE" id="PS50011">
    <property type="entry name" value="PROTEIN_KINASE_DOM"/>
    <property type="match status" value="1"/>
</dbReference>
<dbReference type="InterPro" id="IPR011009">
    <property type="entry name" value="Kinase-like_dom_sf"/>
</dbReference>
<protein>
    <recommendedName>
        <fullName evidence="8">Protein kinase domain-containing protein</fullName>
    </recommendedName>
</protein>
<dbReference type="Gene3D" id="3.30.200.20">
    <property type="entry name" value="Phosphorylase Kinase, domain 1"/>
    <property type="match status" value="1"/>
</dbReference>
<dbReference type="PANTHER" id="PTHR24057">
    <property type="entry name" value="GLYCOGEN SYNTHASE KINASE-3 ALPHA"/>
    <property type="match status" value="1"/>
</dbReference>
<dbReference type="SMART" id="SM00220">
    <property type="entry name" value="S_TKc"/>
    <property type="match status" value="1"/>
</dbReference>
<evidence type="ECO:0000313" key="10">
    <source>
        <dbReference type="Proteomes" id="UP001328107"/>
    </source>
</evidence>
<keyword evidence="3" id="KW-0808">Transferase</keyword>
<evidence type="ECO:0000256" key="7">
    <source>
        <dbReference type="SAM" id="MobiDB-lite"/>
    </source>
</evidence>
<dbReference type="InterPro" id="IPR008271">
    <property type="entry name" value="Ser/Thr_kinase_AS"/>
</dbReference>
<keyword evidence="4" id="KW-0547">Nucleotide-binding</keyword>
<organism evidence="9 10">
    <name type="scientific">Pristionchus mayeri</name>
    <dbReference type="NCBI Taxonomy" id="1317129"/>
    <lineage>
        <taxon>Eukaryota</taxon>
        <taxon>Metazoa</taxon>
        <taxon>Ecdysozoa</taxon>
        <taxon>Nematoda</taxon>
        <taxon>Chromadorea</taxon>
        <taxon>Rhabditida</taxon>
        <taxon>Rhabditina</taxon>
        <taxon>Diplogasteromorpha</taxon>
        <taxon>Diplogasteroidea</taxon>
        <taxon>Neodiplogasteridae</taxon>
        <taxon>Pristionchus</taxon>
    </lineage>
</organism>
<dbReference type="PANTHER" id="PTHR24057:SF18">
    <property type="entry name" value="SERINE_THREONINE-PROTEIN KINASE R03D7.5-RELATED"/>
    <property type="match status" value="1"/>
</dbReference>
<comment type="caution">
    <text evidence="9">The sequence shown here is derived from an EMBL/GenBank/DDBJ whole genome shotgun (WGS) entry which is preliminary data.</text>
</comment>
<dbReference type="PROSITE" id="PS00108">
    <property type="entry name" value="PROTEIN_KINASE_ST"/>
    <property type="match status" value="1"/>
</dbReference>
<dbReference type="GO" id="GO:0004674">
    <property type="term" value="F:protein serine/threonine kinase activity"/>
    <property type="evidence" value="ECO:0007669"/>
    <property type="project" value="UniProtKB-KW"/>
</dbReference>
<sequence length="382" mass="43305">SDAKLCGYGVFSNVYYGRLIDPEEMEVAIKKVWPKKTKRNDEMLLLASFRKLGARNVAQLLYTGKSTHGEGTRNPVTCETFYMTYQESNLDQLIRNEGTLGIVETKLYAWQLFNGLDFLAMNKIMHRDVKPVNILVNRATGELQIADFGSAKLVKNTKEVSTGYQVTRYYRPPELLYSRGMMVYDWRVDLWSAGCVIAEMLSGKVLFASKNVKHQRTRTQYALGIPSENEIEEMGVDEEVVVESIDLTIRSIGIKKFLREYNIPSDAIRFLTKIFVYNPRKRPHGEKAMADHFFDDIHKPSTRASSGLTTCSLLRRQTGAALRPYDFETMLALNRRAETPIIPTPTISSPSDATHSDSHVIRVSPLDKINKETEEDGTPVGM</sequence>
<dbReference type="Proteomes" id="UP001328107">
    <property type="component" value="Unassembled WGS sequence"/>
</dbReference>
<evidence type="ECO:0000256" key="2">
    <source>
        <dbReference type="ARBA" id="ARBA00022527"/>
    </source>
</evidence>
<dbReference type="SUPFAM" id="SSF56112">
    <property type="entry name" value="Protein kinase-like (PK-like)"/>
    <property type="match status" value="1"/>
</dbReference>
<evidence type="ECO:0000256" key="4">
    <source>
        <dbReference type="ARBA" id="ARBA00022741"/>
    </source>
</evidence>
<dbReference type="GO" id="GO:0032436">
    <property type="term" value="P:positive regulation of proteasomal ubiquitin-dependent protein catabolic process"/>
    <property type="evidence" value="ECO:0007669"/>
    <property type="project" value="TreeGrafter"/>
</dbReference>
<dbReference type="GO" id="GO:0090090">
    <property type="term" value="P:negative regulation of canonical Wnt signaling pathway"/>
    <property type="evidence" value="ECO:0007669"/>
    <property type="project" value="TreeGrafter"/>
</dbReference>
<dbReference type="InterPro" id="IPR050591">
    <property type="entry name" value="GSK-3"/>
</dbReference>
<reference evidence="10" key="1">
    <citation type="submission" date="2022-10" db="EMBL/GenBank/DDBJ databases">
        <title>Genome assembly of Pristionchus species.</title>
        <authorList>
            <person name="Yoshida K."/>
            <person name="Sommer R.J."/>
        </authorList>
    </citation>
    <scope>NUCLEOTIDE SEQUENCE [LARGE SCALE GENOMIC DNA]</scope>
    <source>
        <strain evidence="10">RS5460</strain>
    </source>
</reference>
<feature type="non-terminal residue" evidence="9">
    <location>
        <position position="1"/>
    </location>
</feature>
<dbReference type="GO" id="GO:0005524">
    <property type="term" value="F:ATP binding"/>
    <property type="evidence" value="ECO:0007669"/>
    <property type="project" value="UniProtKB-KW"/>
</dbReference>
<feature type="region of interest" description="Disordered" evidence="7">
    <location>
        <begin position="342"/>
        <end position="382"/>
    </location>
</feature>
<keyword evidence="6" id="KW-0067">ATP-binding</keyword>
<dbReference type="GO" id="GO:0005634">
    <property type="term" value="C:nucleus"/>
    <property type="evidence" value="ECO:0007669"/>
    <property type="project" value="TreeGrafter"/>
</dbReference>
<keyword evidence="10" id="KW-1185">Reference proteome</keyword>
<evidence type="ECO:0000256" key="6">
    <source>
        <dbReference type="ARBA" id="ARBA00022840"/>
    </source>
</evidence>
<dbReference type="EMBL" id="BTRK01000006">
    <property type="protein sequence ID" value="GMR59254.1"/>
    <property type="molecule type" value="Genomic_DNA"/>
</dbReference>
<proteinExistence type="inferred from homology"/>